<feature type="coiled-coil region" evidence="1">
    <location>
        <begin position="148"/>
        <end position="213"/>
    </location>
</feature>
<gene>
    <name evidence="3" type="ORF">SYNPS1DRAFT_22598</name>
</gene>
<dbReference type="AlphaFoldDB" id="A0A4V1J1L1"/>
<dbReference type="PANTHER" id="PTHR45725">
    <property type="entry name" value="FORMIN HOMOLOGY 2 FAMILY MEMBER"/>
    <property type="match status" value="1"/>
</dbReference>
<dbReference type="InterPro" id="IPR015425">
    <property type="entry name" value="FH2_Formin"/>
</dbReference>
<protein>
    <recommendedName>
        <fullName evidence="2">FH2 domain-containing protein</fullName>
    </recommendedName>
</protein>
<dbReference type="Proteomes" id="UP000278143">
    <property type="component" value="Unassembled WGS sequence"/>
</dbReference>
<evidence type="ECO:0000313" key="3">
    <source>
        <dbReference type="EMBL" id="RKP25439.1"/>
    </source>
</evidence>
<evidence type="ECO:0000313" key="4">
    <source>
        <dbReference type="Proteomes" id="UP000278143"/>
    </source>
</evidence>
<dbReference type="InterPro" id="IPR042201">
    <property type="entry name" value="FH2_Formin_sf"/>
</dbReference>
<name>A0A4V1J1L1_9FUNG</name>
<dbReference type="SUPFAM" id="SSF101447">
    <property type="entry name" value="Formin homology 2 domain (FH2 domain)"/>
    <property type="match status" value="1"/>
</dbReference>
<keyword evidence="4" id="KW-1185">Reference proteome</keyword>
<dbReference type="PROSITE" id="PS51444">
    <property type="entry name" value="FH2"/>
    <property type="match status" value="1"/>
</dbReference>
<dbReference type="Pfam" id="PF02181">
    <property type="entry name" value="FH2"/>
    <property type="match status" value="1"/>
</dbReference>
<evidence type="ECO:0000259" key="2">
    <source>
        <dbReference type="PROSITE" id="PS51444"/>
    </source>
</evidence>
<dbReference type="OrthoDB" id="1668162at2759"/>
<dbReference type="Gene3D" id="1.20.58.2220">
    <property type="entry name" value="Formin, FH2 domain"/>
    <property type="match status" value="1"/>
</dbReference>
<dbReference type="EMBL" id="KZ989747">
    <property type="protein sequence ID" value="RKP25439.1"/>
    <property type="molecule type" value="Genomic_DNA"/>
</dbReference>
<proteinExistence type="predicted"/>
<sequence length="227" mass="25535">MEGRFDELRRSKRFARILELILAIGNYLNGSSFRGGAYGFQLDALLMLKEVKSKGGNELGAASLLHYLAHLLNKDHRDLLTFMDELPHVEAAARVSFSALLSSTSSLVQGLQNVKNEVRTLSNMKNRDPKDRFLIVMNNFVKRADPTVSSLQELASRLEQELQELLIYFGEDPATKPEDFFSIIVSFSSALAKAQKENEAEQQKRSAALAAKQHPQLQLQQALIFRQ</sequence>
<organism evidence="3 4">
    <name type="scientific">Syncephalis pseudoplumigaleata</name>
    <dbReference type="NCBI Taxonomy" id="1712513"/>
    <lineage>
        <taxon>Eukaryota</taxon>
        <taxon>Fungi</taxon>
        <taxon>Fungi incertae sedis</taxon>
        <taxon>Zoopagomycota</taxon>
        <taxon>Zoopagomycotina</taxon>
        <taxon>Zoopagomycetes</taxon>
        <taxon>Zoopagales</taxon>
        <taxon>Piptocephalidaceae</taxon>
        <taxon>Syncephalis</taxon>
    </lineage>
</organism>
<accession>A0A4V1J1L1</accession>
<dbReference type="PANTHER" id="PTHR45725:SF1">
    <property type="entry name" value="DISHEVELLED ASSOCIATED ACTIVATOR OF MORPHOGENESIS, ISOFORM D"/>
    <property type="match status" value="1"/>
</dbReference>
<feature type="domain" description="FH2" evidence="2">
    <location>
        <begin position="1"/>
        <end position="217"/>
    </location>
</feature>
<keyword evidence="1" id="KW-0175">Coiled coil</keyword>
<evidence type="ECO:0000256" key="1">
    <source>
        <dbReference type="SAM" id="Coils"/>
    </source>
</evidence>
<reference evidence="4" key="1">
    <citation type="journal article" date="2018" name="Nat. Microbiol.">
        <title>Leveraging single-cell genomics to expand the fungal tree of life.</title>
        <authorList>
            <person name="Ahrendt S.R."/>
            <person name="Quandt C.A."/>
            <person name="Ciobanu D."/>
            <person name="Clum A."/>
            <person name="Salamov A."/>
            <person name="Andreopoulos B."/>
            <person name="Cheng J.F."/>
            <person name="Woyke T."/>
            <person name="Pelin A."/>
            <person name="Henrissat B."/>
            <person name="Reynolds N.K."/>
            <person name="Benny G.L."/>
            <person name="Smith M.E."/>
            <person name="James T.Y."/>
            <person name="Grigoriev I.V."/>
        </authorList>
    </citation>
    <scope>NUCLEOTIDE SEQUENCE [LARGE SCALE GENOMIC DNA]</scope>
    <source>
        <strain evidence="4">Benny S71-1</strain>
    </source>
</reference>
<dbReference type="InterPro" id="IPR051425">
    <property type="entry name" value="Formin_Homology"/>
</dbReference>